<reference evidence="1 2" key="1">
    <citation type="submission" date="2020-12" db="EMBL/GenBank/DDBJ databases">
        <authorList>
            <person name="Ruan W."/>
            <person name="Khan S.A."/>
            <person name="Jeon C.O."/>
        </authorList>
    </citation>
    <scope>NUCLEOTIDE SEQUENCE [LARGE SCALE GENOMIC DNA]</scope>
    <source>
        <strain evidence="1 2">MA-13</strain>
    </source>
</reference>
<evidence type="ECO:0000313" key="1">
    <source>
        <dbReference type="EMBL" id="MBZ9612146.1"/>
    </source>
</evidence>
<evidence type="ECO:0008006" key="3">
    <source>
        <dbReference type="Google" id="ProtNLM"/>
    </source>
</evidence>
<keyword evidence="2" id="KW-1185">Reference proteome</keyword>
<organism evidence="1 2">
    <name type="scientific">Rheinheimera maricola</name>
    <dbReference type="NCBI Taxonomy" id="2793282"/>
    <lineage>
        <taxon>Bacteria</taxon>
        <taxon>Pseudomonadati</taxon>
        <taxon>Pseudomonadota</taxon>
        <taxon>Gammaproteobacteria</taxon>
        <taxon>Chromatiales</taxon>
        <taxon>Chromatiaceae</taxon>
        <taxon>Rheinheimera</taxon>
    </lineage>
</organism>
<name>A0ABS7X9C1_9GAMM</name>
<comment type="caution">
    <text evidence="1">The sequence shown here is derived from an EMBL/GenBank/DDBJ whole genome shotgun (WGS) entry which is preliminary data.</text>
</comment>
<dbReference type="EMBL" id="JAERPS020000003">
    <property type="protein sequence ID" value="MBZ9612146.1"/>
    <property type="molecule type" value="Genomic_DNA"/>
</dbReference>
<proteinExistence type="predicted"/>
<accession>A0ABS7X9C1</accession>
<evidence type="ECO:0000313" key="2">
    <source>
        <dbReference type="Proteomes" id="UP000663814"/>
    </source>
</evidence>
<dbReference type="Pfam" id="PF25209">
    <property type="entry name" value="Phage_capsid_4"/>
    <property type="match status" value="1"/>
</dbReference>
<dbReference type="RefSeq" id="WP_205310850.1">
    <property type="nucleotide sequence ID" value="NZ_JAERPS020000003.1"/>
</dbReference>
<protein>
    <recommendedName>
        <fullName evidence="3">Bacteriophage Mu GpT domain-containing protein</fullName>
    </recommendedName>
</protein>
<dbReference type="Proteomes" id="UP000663814">
    <property type="component" value="Unassembled WGS sequence"/>
</dbReference>
<gene>
    <name evidence="1" type="ORF">I4W93_011130</name>
</gene>
<reference evidence="1 2" key="2">
    <citation type="submission" date="2021-08" db="EMBL/GenBank/DDBJ databases">
        <title>Rheinheimera aquimaris sp. nov., isolated from seawater of the East Sea in Korea.</title>
        <authorList>
            <person name="Kim K.H."/>
            <person name="Wenting R."/>
            <person name="Kim K.R."/>
            <person name="Jeon C.O."/>
        </authorList>
    </citation>
    <scope>NUCLEOTIDE SEQUENCE [LARGE SCALE GENOMIC DNA]</scope>
    <source>
        <strain evidence="1 2">MA-13</strain>
    </source>
</reference>
<sequence>MTIRVLQRQQGILGNVALREAKAGELGDIIMMVREALAKHLSKEWVDLVSIFANKAVVAQGGRFISYSYELAEDNGITISNPVEVVRDFVPAGVTQLTEAWGSDSIFIESVDKAAGSKFLITVIEAGISYNNTNYPAAVLREATPLFNGARVFVKSDDEHLKGQGKSFNNLIGQLTKPRFVEAAGGKKLGAIQATLELLKTAGDVSDKMVEAVERGMTELFGFSIDCDGTAKQAGKLREAKQIQRVNSVDLIIEPGAGGRVIRMVEAKQPQEDINMTLLQRMLEAITRQNPALLKGLDQENEDAVLAAYREAVAVKPESGDGISKDELNQALKMVEARAYAKTAITASKLPAPAQERLQAQFSGQANFTEAAVDEAITAERTYLGKFTESGKPMMPEGGPRYGDAPNAAQLLAAFFDPKDRAVQSFKECYIEITGDKLVTGRLDKCSRSRMVEALDSSNLGNVLGEAMHKRMIEEYNQPDQYEIWREVAKVTPVSDFRNQERVRYGGYGDLPVVGESGNYNPLTSPTDEKAQFAVSKRGGTESVTLEMVKNDDVGVILDIPRKMSRAAKRTLSKFVLDFLRTNPAIYDTKAFFHVDHANLLTTALSTASWAAARLAMIKQTEFGAAGEQLGIAPRLLMVPADLEEAAYDLFRRDTNNDETFTQSQKPKILVPWYWTDPNDWVAMADKNDIPSIEVGFLDGQEEPEMFVQDNPTVGSLFTNDTITYKIRHIYGGVVKDFRGAVKSVVA</sequence>